<sequence>MTLTGLRSSQRLSGEKFNNSLYWLGEFLAAKSSIIAYTGLRSPRIRPAIVMFKELTISEKKYLLIVDRDGDDANKGMQLLVYTPTHSNFVGDWPSQNNFHFDEWSWEDLYKIGKLPIIGGIYDKVISFAVELTGWVTSFVKNRNKVFFDDGGKLSNSELCYFRSARSNYLGLHIEGNFLVEPHSLYRFARQFGFYQDIPQELKVDVCSTNHNKCPVLFRTLTRYKTYTLFLASPRDVQHKKSRGKELLNIIDSSKGSDTQEMKRKSSQSSRNVGKFSKKGTKGLLSLEFDIGEETHPKNTSHCLFSILVKGKESNILGYHEKKRDKSHVDDDEHSNNSD</sequence>
<dbReference type="EMBL" id="JBJUIK010000015">
    <property type="protein sequence ID" value="KAL3502337.1"/>
    <property type="molecule type" value="Genomic_DNA"/>
</dbReference>
<comment type="caution">
    <text evidence="2">The sequence shown here is derived from an EMBL/GenBank/DDBJ whole genome shotgun (WGS) entry which is preliminary data.</text>
</comment>
<name>A0ABD2Y8Z2_9GENT</name>
<evidence type="ECO:0000256" key="1">
    <source>
        <dbReference type="SAM" id="MobiDB-lite"/>
    </source>
</evidence>
<protein>
    <submittedName>
        <fullName evidence="2">Uncharacterized protein</fullName>
    </submittedName>
</protein>
<organism evidence="2 3">
    <name type="scientific">Cinchona calisaya</name>
    <dbReference type="NCBI Taxonomy" id="153742"/>
    <lineage>
        <taxon>Eukaryota</taxon>
        <taxon>Viridiplantae</taxon>
        <taxon>Streptophyta</taxon>
        <taxon>Embryophyta</taxon>
        <taxon>Tracheophyta</taxon>
        <taxon>Spermatophyta</taxon>
        <taxon>Magnoliopsida</taxon>
        <taxon>eudicotyledons</taxon>
        <taxon>Gunneridae</taxon>
        <taxon>Pentapetalae</taxon>
        <taxon>asterids</taxon>
        <taxon>lamiids</taxon>
        <taxon>Gentianales</taxon>
        <taxon>Rubiaceae</taxon>
        <taxon>Cinchonoideae</taxon>
        <taxon>Cinchoneae</taxon>
        <taxon>Cinchona</taxon>
    </lineage>
</organism>
<feature type="region of interest" description="Disordered" evidence="1">
    <location>
        <begin position="319"/>
        <end position="339"/>
    </location>
</feature>
<feature type="region of interest" description="Disordered" evidence="1">
    <location>
        <begin position="254"/>
        <end position="277"/>
    </location>
</feature>
<keyword evidence="3" id="KW-1185">Reference proteome</keyword>
<proteinExistence type="predicted"/>
<reference evidence="2 3" key="1">
    <citation type="submission" date="2024-11" db="EMBL/GenBank/DDBJ databases">
        <title>A near-complete genome assembly of Cinchona calisaya.</title>
        <authorList>
            <person name="Lian D.C."/>
            <person name="Zhao X.W."/>
            <person name="Wei L."/>
        </authorList>
    </citation>
    <scope>NUCLEOTIDE SEQUENCE [LARGE SCALE GENOMIC DNA]</scope>
    <source>
        <tissue evidence="2">Nenye</tissue>
    </source>
</reference>
<accession>A0ABD2Y8Z2</accession>
<dbReference type="Proteomes" id="UP001630127">
    <property type="component" value="Unassembled WGS sequence"/>
</dbReference>
<evidence type="ECO:0000313" key="2">
    <source>
        <dbReference type="EMBL" id="KAL3502337.1"/>
    </source>
</evidence>
<gene>
    <name evidence="2" type="ORF">ACH5RR_036786</name>
</gene>
<dbReference type="AlphaFoldDB" id="A0ABD2Y8Z2"/>
<evidence type="ECO:0000313" key="3">
    <source>
        <dbReference type="Proteomes" id="UP001630127"/>
    </source>
</evidence>